<dbReference type="InterPro" id="IPR014710">
    <property type="entry name" value="RmlC-like_jellyroll"/>
</dbReference>
<dbReference type="CDD" id="cd20299">
    <property type="entry name" value="cupin_YP766765-like"/>
    <property type="match status" value="1"/>
</dbReference>
<keyword evidence="5" id="KW-1185">Reference proteome</keyword>
<dbReference type="InterPro" id="IPR011051">
    <property type="entry name" value="RmlC_Cupin_sf"/>
</dbReference>
<proteinExistence type="predicted"/>
<feature type="domain" description="Cupin type-2" evidence="1">
    <location>
        <begin position="40"/>
        <end position="107"/>
    </location>
</feature>
<evidence type="ECO:0000313" key="4">
    <source>
        <dbReference type="Proteomes" id="UP001144397"/>
    </source>
</evidence>
<dbReference type="Proteomes" id="UP001144397">
    <property type="component" value="Unassembled WGS sequence"/>
</dbReference>
<evidence type="ECO:0000313" key="3">
    <source>
        <dbReference type="EMBL" id="MDR6332986.1"/>
    </source>
</evidence>
<dbReference type="EMBL" id="JAVDPY010000002">
    <property type="protein sequence ID" value="MDR6332986.1"/>
    <property type="molecule type" value="Genomic_DNA"/>
</dbReference>
<evidence type="ECO:0000313" key="5">
    <source>
        <dbReference type="Proteomes" id="UP001245370"/>
    </source>
</evidence>
<dbReference type="GeneID" id="95761731"/>
<evidence type="ECO:0000259" key="1">
    <source>
        <dbReference type="Pfam" id="PF07883"/>
    </source>
</evidence>
<dbReference type="InterPro" id="IPR013096">
    <property type="entry name" value="Cupin_2"/>
</dbReference>
<organism evidence="2 4">
    <name type="scientific">Xanthobacter flavus</name>
    <dbReference type="NCBI Taxonomy" id="281"/>
    <lineage>
        <taxon>Bacteria</taxon>
        <taxon>Pseudomonadati</taxon>
        <taxon>Pseudomonadota</taxon>
        <taxon>Alphaproteobacteria</taxon>
        <taxon>Hyphomicrobiales</taxon>
        <taxon>Xanthobacteraceae</taxon>
        <taxon>Xanthobacter</taxon>
    </lineage>
</organism>
<dbReference type="EMBL" id="BSDO01000001">
    <property type="protein sequence ID" value="GLI21263.1"/>
    <property type="molecule type" value="Genomic_DNA"/>
</dbReference>
<comment type="caution">
    <text evidence="2">The sequence shown here is derived from an EMBL/GenBank/DDBJ whole genome shotgun (WGS) entry which is preliminary data.</text>
</comment>
<protein>
    <submittedName>
        <fullName evidence="3">Cupin superfamily protein</fullName>
    </submittedName>
</protein>
<dbReference type="Pfam" id="PF07883">
    <property type="entry name" value="Cupin_2"/>
    <property type="match status" value="1"/>
</dbReference>
<reference evidence="3 5" key="2">
    <citation type="submission" date="2023-07" db="EMBL/GenBank/DDBJ databases">
        <title>Genomic Encyclopedia of Type Strains, Phase IV (KMG-IV): sequencing the most valuable type-strain genomes for metagenomic binning, comparative biology and taxonomic classification.</title>
        <authorList>
            <person name="Goeker M."/>
        </authorList>
    </citation>
    <scope>NUCLEOTIDE SEQUENCE [LARGE SCALE GENOMIC DNA]</scope>
    <source>
        <strain evidence="3 5">DSM 338</strain>
    </source>
</reference>
<name>A0A9W6CNY4_XANFL</name>
<dbReference type="SUPFAM" id="SSF51182">
    <property type="entry name" value="RmlC-like cupins"/>
    <property type="match status" value="1"/>
</dbReference>
<sequence length="127" mass="13270">MHVVRIDAAPAYEAPGHHLMEMRRLQGREAGPADTVWLGLSTLAPGGGTTLDGSNVEKIYLVLEGELLLSNGIEEVRLARLDSCRFAPGEARQLRNTGTAPAVVLLVMPLAPATPATPVPAAVAGTP</sequence>
<evidence type="ECO:0000313" key="2">
    <source>
        <dbReference type="EMBL" id="GLI21263.1"/>
    </source>
</evidence>
<dbReference type="RefSeq" id="WP_281805748.1">
    <property type="nucleotide sequence ID" value="NZ_BSDO01000001.1"/>
</dbReference>
<dbReference type="Gene3D" id="2.60.120.10">
    <property type="entry name" value="Jelly Rolls"/>
    <property type="match status" value="1"/>
</dbReference>
<gene>
    <name evidence="3" type="ORF">GGQ86_001450</name>
    <name evidence="2" type="ORF">XFLAVUS301_09370</name>
</gene>
<dbReference type="Proteomes" id="UP001245370">
    <property type="component" value="Unassembled WGS sequence"/>
</dbReference>
<reference evidence="2" key="1">
    <citation type="submission" date="2022-12" db="EMBL/GenBank/DDBJ databases">
        <title>Reference genome sequencing for broad-spectrum identification of bacterial and archaeal isolates by mass spectrometry.</title>
        <authorList>
            <person name="Sekiguchi Y."/>
            <person name="Tourlousse D.M."/>
        </authorList>
    </citation>
    <scope>NUCLEOTIDE SEQUENCE</scope>
    <source>
        <strain evidence="2">301</strain>
    </source>
</reference>
<accession>A0A9W6CNY4</accession>
<dbReference type="AlphaFoldDB" id="A0A9W6CNY4"/>